<dbReference type="GO" id="GO:0008757">
    <property type="term" value="F:S-adenosylmethionine-dependent methyltransferase activity"/>
    <property type="evidence" value="ECO:0007669"/>
    <property type="project" value="InterPro"/>
</dbReference>
<dbReference type="RefSeq" id="WP_245758097.1">
    <property type="nucleotide sequence ID" value="NZ_FOKW01000010.1"/>
</dbReference>
<evidence type="ECO:0000313" key="4">
    <source>
        <dbReference type="Proteomes" id="UP000199161"/>
    </source>
</evidence>
<name>A0A1I1K447_NATHA</name>
<proteinExistence type="predicted"/>
<dbReference type="Gene3D" id="3.40.50.150">
    <property type="entry name" value="Vaccinia Virus protein VP39"/>
    <property type="match status" value="1"/>
</dbReference>
<keyword evidence="3" id="KW-0808">Transferase</keyword>
<dbReference type="EMBL" id="FOKW01000010">
    <property type="protein sequence ID" value="SFC55281.1"/>
    <property type="molecule type" value="Genomic_DNA"/>
</dbReference>
<keyword evidence="3" id="KW-0830">Ubiquinone</keyword>
<dbReference type="CDD" id="cd02440">
    <property type="entry name" value="AdoMet_MTases"/>
    <property type="match status" value="1"/>
</dbReference>
<sequence>MPVVAALECEHEHEHEHERDVSPRREQPELQPYTETIWVDPSLRRRSSLGMTDDADGRITEAGYEQLAANADGLEQWESPWADSHYQRHYVWPAVRPLLPDVDGRTVLDAGCGVGHYAAWFAERGASVVGVDASTEALEAARERCGDEVTFHRGDLTERLEFAADGSVDLVFSNLVLDHVEEWRPVFSEFERVLRPDGILVFSTVHPLRRYLNHRADLESYYETEGYVVEWGSTDARIESYYRPVGEVVNALAESGFAVSEFREARPQEEYEAHQPDRYEQAMTRPDTLCVRARPV</sequence>
<evidence type="ECO:0000259" key="2">
    <source>
        <dbReference type="Pfam" id="PF08241"/>
    </source>
</evidence>
<evidence type="ECO:0000313" key="3">
    <source>
        <dbReference type="EMBL" id="SFC55281.1"/>
    </source>
</evidence>
<feature type="region of interest" description="Disordered" evidence="1">
    <location>
        <begin position="10"/>
        <end position="33"/>
    </location>
</feature>
<dbReference type="SUPFAM" id="SSF53335">
    <property type="entry name" value="S-adenosyl-L-methionine-dependent methyltransferases"/>
    <property type="match status" value="1"/>
</dbReference>
<dbReference type="Proteomes" id="UP000199161">
    <property type="component" value="Unassembled WGS sequence"/>
</dbReference>
<gene>
    <name evidence="3" type="ORF">SAMN05444422_11080</name>
</gene>
<dbReference type="PANTHER" id="PTHR43861">
    <property type="entry name" value="TRANS-ACONITATE 2-METHYLTRANSFERASE-RELATED"/>
    <property type="match status" value="1"/>
</dbReference>
<protein>
    <submittedName>
        <fullName evidence="3">Ubiquinone/menaquinone biosynthesis C-methylase UbiE</fullName>
    </submittedName>
</protein>
<organism evidence="3 4">
    <name type="scientific">Natronobacterium haloterrestre</name>
    <name type="common">Halobiforma haloterrestris</name>
    <dbReference type="NCBI Taxonomy" id="148448"/>
    <lineage>
        <taxon>Archaea</taxon>
        <taxon>Methanobacteriati</taxon>
        <taxon>Methanobacteriota</taxon>
        <taxon>Stenosarchaea group</taxon>
        <taxon>Halobacteria</taxon>
        <taxon>Halobacteriales</taxon>
        <taxon>Natrialbaceae</taxon>
        <taxon>Natronobacterium</taxon>
    </lineage>
</organism>
<dbReference type="Pfam" id="PF08241">
    <property type="entry name" value="Methyltransf_11"/>
    <property type="match status" value="1"/>
</dbReference>
<dbReference type="PANTHER" id="PTHR43861:SF1">
    <property type="entry name" value="TRANS-ACONITATE 2-METHYLTRANSFERASE"/>
    <property type="match status" value="1"/>
</dbReference>
<dbReference type="InterPro" id="IPR013216">
    <property type="entry name" value="Methyltransf_11"/>
</dbReference>
<dbReference type="GO" id="GO:0032259">
    <property type="term" value="P:methylation"/>
    <property type="evidence" value="ECO:0007669"/>
    <property type="project" value="UniProtKB-KW"/>
</dbReference>
<keyword evidence="3" id="KW-0489">Methyltransferase</keyword>
<evidence type="ECO:0000256" key="1">
    <source>
        <dbReference type="SAM" id="MobiDB-lite"/>
    </source>
</evidence>
<dbReference type="InterPro" id="IPR029063">
    <property type="entry name" value="SAM-dependent_MTases_sf"/>
</dbReference>
<dbReference type="AlphaFoldDB" id="A0A1I1K447"/>
<keyword evidence="4" id="KW-1185">Reference proteome</keyword>
<feature type="domain" description="Methyltransferase type 11" evidence="2">
    <location>
        <begin position="108"/>
        <end position="202"/>
    </location>
</feature>
<feature type="compositionally biased region" description="Basic and acidic residues" evidence="1">
    <location>
        <begin position="10"/>
        <end position="28"/>
    </location>
</feature>
<accession>A0A1I1K447</accession>
<reference evidence="4" key="1">
    <citation type="submission" date="2016-10" db="EMBL/GenBank/DDBJ databases">
        <authorList>
            <person name="Varghese N."/>
            <person name="Submissions S."/>
        </authorList>
    </citation>
    <scope>NUCLEOTIDE SEQUENCE [LARGE SCALE GENOMIC DNA]</scope>
    <source>
        <strain evidence="4">DSM 13078</strain>
    </source>
</reference>